<dbReference type="PANTHER" id="PTHR43097:SF5">
    <property type="entry name" value="GLUTAMATE--TRNA LIGASE"/>
    <property type="match status" value="1"/>
</dbReference>
<keyword evidence="8 12" id="KW-0648">Protein biosynthesis</keyword>
<accession>G0NXV8</accession>
<dbReference type="InParanoid" id="G0NXV8"/>
<organism evidence="16">
    <name type="scientific">Caenorhabditis brenneri</name>
    <name type="common">Nematode worm</name>
    <dbReference type="NCBI Taxonomy" id="135651"/>
    <lineage>
        <taxon>Eukaryota</taxon>
        <taxon>Metazoa</taxon>
        <taxon>Ecdysozoa</taxon>
        <taxon>Nematoda</taxon>
        <taxon>Chromadorea</taxon>
        <taxon>Rhabditida</taxon>
        <taxon>Rhabditina</taxon>
        <taxon>Rhabditomorpha</taxon>
        <taxon>Rhabditoidea</taxon>
        <taxon>Rhabditidae</taxon>
        <taxon>Peloderinae</taxon>
        <taxon>Caenorhabditis</taxon>
    </lineage>
</organism>
<evidence type="ECO:0000256" key="1">
    <source>
        <dbReference type="ARBA" id="ARBA00005594"/>
    </source>
</evidence>
<keyword evidence="9 12" id="KW-0030">Aminoacyl-tRNA synthetase</keyword>
<feature type="compositionally biased region" description="Polar residues" evidence="13">
    <location>
        <begin position="1357"/>
        <end position="1374"/>
    </location>
</feature>
<evidence type="ECO:0000256" key="8">
    <source>
        <dbReference type="ARBA" id="ARBA00022917"/>
    </source>
</evidence>
<dbReference type="InterPro" id="IPR000738">
    <property type="entry name" value="WHEP-TRS_dom"/>
</dbReference>
<feature type="domain" description="WHEP-TRS" evidence="14">
    <location>
        <begin position="1158"/>
        <end position="1214"/>
    </location>
</feature>
<evidence type="ECO:0000259" key="14">
    <source>
        <dbReference type="PROSITE" id="PS51185"/>
    </source>
</evidence>
<dbReference type="EC" id="6.1.1.17" evidence="2"/>
<evidence type="ECO:0000256" key="5">
    <source>
        <dbReference type="ARBA" id="ARBA00022598"/>
    </source>
</evidence>
<dbReference type="CDD" id="cd00807">
    <property type="entry name" value="GlnRS_core"/>
    <property type="match status" value="1"/>
</dbReference>
<feature type="domain" description="WHEP-TRS" evidence="14">
    <location>
        <begin position="1297"/>
        <end position="1353"/>
    </location>
</feature>
<evidence type="ECO:0000256" key="12">
    <source>
        <dbReference type="RuleBase" id="RU363035"/>
    </source>
</evidence>
<dbReference type="GO" id="GO:0017102">
    <property type="term" value="C:methionyl glutamyl tRNA synthetase complex"/>
    <property type="evidence" value="ECO:0007669"/>
    <property type="project" value="TreeGrafter"/>
</dbReference>
<dbReference type="SUPFAM" id="SSF50715">
    <property type="entry name" value="Ribosomal protein L25-like"/>
    <property type="match status" value="1"/>
</dbReference>
<feature type="compositionally biased region" description="Basic and acidic residues" evidence="13">
    <location>
        <begin position="717"/>
        <end position="734"/>
    </location>
</feature>
<dbReference type="InterPro" id="IPR020056">
    <property type="entry name" value="Rbsml_bL25/Gln-tRNA_synth_N"/>
</dbReference>
<dbReference type="FunFam" id="3.40.50.620:FF:000070">
    <property type="entry name" value="Bifunctional glutamate/proline--tRNA ligase"/>
    <property type="match status" value="1"/>
</dbReference>
<comment type="similarity">
    <text evidence="1 12">Belongs to the class-I aminoacyl-tRNA synthetase family.</text>
</comment>
<feature type="compositionally biased region" description="Polar residues" evidence="13">
    <location>
        <begin position="1217"/>
        <end position="1235"/>
    </location>
</feature>
<keyword evidence="6 12" id="KW-0547">Nucleotide-binding</keyword>
<dbReference type="InterPro" id="IPR020058">
    <property type="entry name" value="Glu/Gln-tRNA-synth_Ib_cat-dom"/>
</dbReference>
<reference evidence="16" key="1">
    <citation type="submission" date="2011-07" db="EMBL/GenBank/DDBJ databases">
        <authorList>
            <consortium name="Caenorhabditis brenneri Sequencing and Analysis Consortium"/>
            <person name="Wilson R.K."/>
        </authorList>
    </citation>
    <scope>NUCLEOTIDE SEQUENCE [LARGE SCALE GENOMIC DNA]</scope>
    <source>
        <strain evidence="16">PB2801</strain>
    </source>
</reference>
<dbReference type="InterPro" id="IPR011035">
    <property type="entry name" value="Ribosomal_bL25/Gln-tRNA_synth"/>
</dbReference>
<dbReference type="HOGENOM" id="CLU_248722_0_0_1"/>
<dbReference type="InterPro" id="IPR001412">
    <property type="entry name" value="aa-tRNA-synth_I_CS"/>
</dbReference>
<dbReference type="GO" id="GO:0005829">
    <property type="term" value="C:cytosol"/>
    <property type="evidence" value="ECO:0007669"/>
    <property type="project" value="TreeGrafter"/>
</dbReference>
<feature type="domain" description="WHEP-TRS" evidence="14">
    <location>
        <begin position="1363"/>
        <end position="1419"/>
    </location>
</feature>
<evidence type="ECO:0000256" key="3">
    <source>
        <dbReference type="ARBA" id="ARBA00013165"/>
    </source>
</evidence>
<dbReference type="Gene3D" id="3.90.740.10">
    <property type="entry name" value="Valyl/Leucyl/Isoleucyl-tRNA synthetase, editing domain"/>
    <property type="match status" value="1"/>
</dbReference>
<dbReference type="Gene3D" id="2.40.240.10">
    <property type="entry name" value="Ribosomal Protein L25, Chain P"/>
    <property type="match status" value="1"/>
</dbReference>
<evidence type="ECO:0000256" key="9">
    <source>
        <dbReference type="ARBA" id="ARBA00023146"/>
    </source>
</evidence>
<dbReference type="EC" id="6.1.1.5" evidence="3"/>
<dbReference type="GO" id="GO:0006424">
    <property type="term" value="P:glutamyl-tRNA aminoacylation"/>
    <property type="evidence" value="ECO:0007669"/>
    <property type="project" value="InterPro"/>
</dbReference>
<feature type="region of interest" description="Disordered" evidence="13">
    <location>
        <begin position="1409"/>
        <end position="1438"/>
    </location>
</feature>
<dbReference type="GO" id="GO:0005524">
    <property type="term" value="F:ATP binding"/>
    <property type="evidence" value="ECO:0007669"/>
    <property type="project" value="UniProtKB-KW"/>
</dbReference>
<dbReference type="GO" id="GO:0004822">
    <property type="term" value="F:isoleucine-tRNA ligase activity"/>
    <property type="evidence" value="ECO:0007669"/>
    <property type="project" value="UniProtKB-EC"/>
</dbReference>
<dbReference type="NCBIfam" id="TIGR00463">
    <property type="entry name" value="gltX_arch"/>
    <property type="match status" value="1"/>
</dbReference>
<dbReference type="InterPro" id="IPR009068">
    <property type="entry name" value="uS15_NS1_RNA-bd_sf"/>
</dbReference>
<evidence type="ECO:0000256" key="4">
    <source>
        <dbReference type="ARBA" id="ARBA00022490"/>
    </source>
</evidence>
<dbReference type="InterPro" id="IPR002300">
    <property type="entry name" value="aa-tRNA-synth_Ia"/>
</dbReference>
<dbReference type="InterPro" id="IPR009008">
    <property type="entry name" value="Val/Leu/Ile-tRNA-synth_edit"/>
</dbReference>
<dbReference type="STRING" id="135651.G0NXV8"/>
<dbReference type="Pfam" id="PF00133">
    <property type="entry name" value="tRNA-synt_1"/>
    <property type="match status" value="1"/>
</dbReference>
<dbReference type="InterPro" id="IPR049437">
    <property type="entry name" value="tRNA-synt_1c_C2"/>
</dbReference>
<dbReference type="InterPro" id="IPR020061">
    <property type="entry name" value="Glu_tRNA_lig_a-bdl"/>
</dbReference>
<sequence length="1500" mass="167745">MSARKNAPLFELLDGPPYANGEAHTGHAINKILKDFVVKSRIGLGNKWVAIFRKTVTIVRFRPGWDCHGLPIELKIGKKQGDSAPRTPIEVRAAAAIVANEAIKKQMNAFRRWGVTADWTNPYVTKSPNYVAAQLDAFSQLVEKGLVYRSFKPVYWSPSSNTALAESELEYNENHQSTSVYFRFKLINFSSSDISWISSSPSKPNQYFALTWTTTPWTLPLNNAVCVSSAIKYSVIQFEKDVKNPTSDFYIIASSLVKDFEKLSDQRCLVVGHVDAQNLIGKRYRSCWHNELALPIYEGSHVTDTIGTGLVHTSFAHGFQDFDVAVSKKESVKSFVDARGCYTRHLGHDLDGKHVLGDGQKEALRLLNHDVVHEAKHIHSYPYDWRTKKPVIIRSSEQWFIAVDEIGKCASTMLDEITVSAGDSDLRGSLKKLVTTRKNWCISRQRVWGTPIPALVDENGGAYTSRKLIEWIADLTRKSGSTDVWWKLDVNEILENEDVRQTMNIPNEVIPNLTKNIDIMDVWLDSGLAWYAAKENDSERKHVTDVVLEGVDQFRGWFQSLLLTSVAVQNKLPYKKIIVHGFCIDEKNNKMSKSVGNVVDPEKKKDEGKFVDLPGAEKGKVVVRFPPEASGYLHIGHAKAALLNQYYQQEFEGQLIMRFDDTNPAKENAHFEHVIKEDLAMLNIIPDRWTHSSDHFEMLLTKCEKLLKEGKAFVDDTDTETMRKEREERQDSRNRSNTPEKNLQLWEEMKNGTEKGLQCCVRIKIDMKSNNGAMRDPTIYRCKPEEHVRTGLKYKVYPTYDFTCPIVDSVEGVTHALRTTEYHDRDDQYFFICDALGIRKPYIWEYARLNMTNTVMSKRKLTWFVDEGHVEGWDDPRLPTVRGVMRRGLTVEGLKQFIVAQGGSRSVVMMEWDKIWAFNKKVIDPIAPRLTALDTTSPLVSIELTDSIDDNVSTVSLHPKNAEVGTKVVHKGKHLLLEQVDASALKEGEIVTFVNWGNIKIGKIEKKGSLITKITASLQLDNTDYKKTTKVTWLGDVKEEAGKSIPVVTAEYDHIISKAIIGKDEDWKQFINFDSVHYKKMIGESAVKTLKKGDIIQIQRKGFYIVDQPYCPKSELSSVETPLLLIAIPDGHTGKDNEKVQKNTTSSSVPAASPAGNGGLELYHKIEKQGTLVRDLKAKDAKSQATKDAINALLELKKSYKEATGQDYKPGQPPATPASSTTLQDSDITKQIESQGNVVRDLKAKDPKSQETKDAIAKLLDLKKKFKEATGSDYKPGATPVPPTQVSAPVAASAGSEGLELYQKIEKQGTLVRDLKAKDAKSQATKDAINVLLELKKAYKETTGQDFKPGQQPPAPASSTTLQDSDITKQIESQGNIVRDLKAKDPKSQETKDAIAKLLDLKKKFKEATGSDYKPGAAPAPPVQTPAPVQNSASVDEAAFLKEIENQGALVRDAKSKDPKSQESTDAINKLLSLKANFKKVFGKDVPAPANAQSKKGKKK</sequence>
<dbReference type="GO" id="GO:0002161">
    <property type="term" value="F:aminoacyl-tRNA deacylase activity"/>
    <property type="evidence" value="ECO:0007669"/>
    <property type="project" value="InterPro"/>
</dbReference>
<evidence type="ECO:0000256" key="2">
    <source>
        <dbReference type="ARBA" id="ARBA00012835"/>
    </source>
</evidence>
<dbReference type="HAMAP" id="MF_02076">
    <property type="entry name" value="Glu_tRNA_synth_type2"/>
    <property type="match status" value="1"/>
</dbReference>
<dbReference type="FunFam" id="3.90.800.10:FF:000001">
    <property type="entry name" value="Glutamine--tRNA ligase"/>
    <property type="match status" value="1"/>
</dbReference>
<dbReference type="Pfam" id="PF03950">
    <property type="entry name" value="tRNA-synt_1c_C"/>
    <property type="match status" value="1"/>
</dbReference>
<dbReference type="PROSITE" id="PS51185">
    <property type="entry name" value="WHEP_TRS_2"/>
    <property type="match status" value="5"/>
</dbReference>
<dbReference type="Gene3D" id="1.10.1160.10">
    <property type="entry name" value="Glutamyl-trna Synthetase, Domain 2"/>
    <property type="match status" value="1"/>
</dbReference>
<dbReference type="InterPro" id="IPR002301">
    <property type="entry name" value="Ile-tRNA-ligase"/>
</dbReference>
<dbReference type="FunFam" id="1.10.1160.10:FF:000001">
    <property type="entry name" value="Glutamine--tRNA ligase"/>
    <property type="match status" value="1"/>
</dbReference>
<dbReference type="Gene3D" id="3.40.50.620">
    <property type="entry name" value="HUPs"/>
    <property type="match status" value="3"/>
</dbReference>
<dbReference type="Gene3D" id="3.90.800.10">
    <property type="entry name" value="Glutamyl-tRNA Synthetase, Domain 3"/>
    <property type="match status" value="1"/>
</dbReference>
<dbReference type="Pfam" id="PF00458">
    <property type="entry name" value="WHEP-TRS"/>
    <property type="match status" value="5"/>
</dbReference>
<feature type="domain" description="WHEP-TRS" evidence="14">
    <location>
        <begin position="1224"/>
        <end position="1280"/>
    </location>
</feature>
<dbReference type="InterPro" id="IPR014729">
    <property type="entry name" value="Rossmann-like_a/b/a_fold"/>
</dbReference>
<evidence type="ECO:0000313" key="15">
    <source>
        <dbReference type="EMBL" id="EGT39687.1"/>
    </source>
</evidence>
<evidence type="ECO:0000256" key="7">
    <source>
        <dbReference type="ARBA" id="ARBA00022840"/>
    </source>
</evidence>
<dbReference type="SUPFAM" id="SSF50677">
    <property type="entry name" value="ValRS/IleRS/LeuRS editing domain"/>
    <property type="match status" value="1"/>
</dbReference>
<feature type="region of interest" description="Disordered" evidence="13">
    <location>
        <begin position="1203"/>
        <end position="1235"/>
    </location>
</feature>
<dbReference type="eggNOG" id="KOG0433">
    <property type="taxonomic scope" value="Eukaryota"/>
</dbReference>
<dbReference type="CDD" id="cd00936">
    <property type="entry name" value="WEPRS_RNA"/>
    <property type="match status" value="2"/>
</dbReference>
<name>G0NXV8_CAEBE</name>
<dbReference type="InterPro" id="IPR050132">
    <property type="entry name" value="Gln/Glu-tRNA_Ligase"/>
</dbReference>
<dbReference type="SUPFAM" id="SSF52374">
    <property type="entry name" value="Nucleotidylyl transferase"/>
    <property type="match status" value="2"/>
</dbReference>
<protein>
    <recommendedName>
        <fullName evidence="10">Glutamyl-tRNA synthetase</fullName>
        <ecNumber evidence="2">6.1.1.17</ecNumber>
        <ecNumber evidence="3">6.1.1.5</ecNumber>
    </recommendedName>
    <alternativeName>
        <fullName evidence="11">Isoleucyl-tRNA synthetase</fullName>
    </alternativeName>
</protein>
<gene>
    <name evidence="15" type="ORF">CAEBREN_30544</name>
</gene>
<dbReference type="InterPro" id="IPR004526">
    <property type="entry name" value="Glu-tRNA-synth_arc/euk"/>
</dbReference>
<dbReference type="SMART" id="SM00991">
    <property type="entry name" value="WHEP-TRS"/>
    <property type="match status" value="5"/>
</dbReference>
<keyword evidence="7 12" id="KW-0067">ATP-binding</keyword>
<dbReference type="InterPro" id="IPR020059">
    <property type="entry name" value="Glu/Gln-tRNA-synth_Ib_codon-bd"/>
</dbReference>
<feature type="region of interest" description="Disordered" evidence="13">
    <location>
        <begin position="1134"/>
        <end position="1156"/>
    </location>
</feature>
<dbReference type="PRINTS" id="PR00984">
    <property type="entry name" value="TRNASYNTHILE"/>
</dbReference>
<dbReference type="Pfam" id="PF00749">
    <property type="entry name" value="tRNA-synt_1c"/>
    <property type="match status" value="1"/>
</dbReference>
<dbReference type="FunFam" id="1.10.287.10:FF:000013">
    <property type="entry name" value="Glutamyl(E) Amino-acyl tRNA Synthetase"/>
    <property type="match status" value="4"/>
</dbReference>
<evidence type="ECO:0000256" key="10">
    <source>
        <dbReference type="ARBA" id="ARBA00030865"/>
    </source>
</evidence>
<dbReference type="PROSITE" id="PS00178">
    <property type="entry name" value="AA_TRNA_LIGASE_I"/>
    <property type="match status" value="1"/>
</dbReference>
<dbReference type="SUPFAM" id="SSF47060">
    <property type="entry name" value="S15/NS1 RNA-binding domain"/>
    <property type="match status" value="5"/>
</dbReference>
<keyword evidence="5 12" id="KW-0436">Ligase</keyword>
<dbReference type="GO" id="GO:0006428">
    <property type="term" value="P:isoleucyl-tRNA aminoacylation"/>
    <property type="evidence" value="ECO:0007669"/>
    <property type="project" value="InterPro"/>
</dbReference>
<dbReference type="eggNOG" id="KOG1147">
    <property type="taxonomic scope" value="Eukaryota"/>
</dbReference>
<proteinExistence type="inferred from homology"/>
<feature type="domain" description="WHEP-TRS" evidence="14">
    <location>
        <begin position="1436"/>
        <end position="1492"/>
    </location>
</feature>
<keyword evidence="16" id="KW-1185">Reference proteome</keyword>
<evidence type="ECO:0000313" key="16">
    <source>
        <dbReference type="Proteomes" id="UP000008068"/>
    </source>
</evidence>
<feature type="compositionally biased region" description="Low complexity" evidence="13">
    <location>
        <begin position="1143"/>
        <end position="1155"/>
    </location>
</feature>
<dbReference type="Gene3D" id="1.10.287.10">
    <property type="entry name" value="S15/NS1, RNA-binding"/>
    <property type="match status" value="5"/>
</dbReference>
<dbReference type="OrthoDB" id="10264412at2759"/>
<evidence type="ECO:0000256" key="11">
    <source>
        <dbReference type="ARBA" id="ARBA00032665"/>
    </source>
</evidence>
<feature type="region of interest" description="Disordered" evidence="13">
    <location>
        <begin position="1343"/>
        <end position="1374"/>
    </location>
</feature>
<dbReference type="Proteomes" id="UP000008068">
    <property type="component" value="Unassembled WGS sequence"/>
</dbReference>
<dbReference type="PANTHER" id="PTHR43097">
    <property type="entry name" value="GLUTAMINE-TRNA LIGASE"/>
    <property type="match status" value="1"/>
</dbReference>
<evidence type="ECO:0000256" key="13">
    <source>
        <dbReference type="SAM" id="MobiDB-lite"/>
    </source>
</evidence>
<dbReference type="Pfam" id="PF20974">
    <property type="entry name" value="tRNA-synt_1c_C2"/>
    <property type="match status" value="1"/>
</dbReference>
<dbReference type="GO" id="GO:0004818">
    <property type="term" value="F:glutamate-tRNA ligase activity"/>
    <property type="evidence" value="ECO:0007669"/>
    <property type="project" value="UniProtKB-EC"/>
</dbReference>
<feature type="region of interest" description="Disordered" evidence="13">
    <location>
        <begin position="717"/>
        <end position="743"/>
    </location>
</feature>
<keyword evidence="4" id="KW-0963">Cytoplasm</keyword>
<dbReference type="EMBL" id="GL379975">
    <property type="protein sequence ID" value="EGT39687.1"/>
    <property type="molecule type" value="Genomic_DNA"/>
</dbReference>
<evidence type="ECO:0000256" key="6">
    <source>
        <dbReference type="ARBA" id="ARBA00022741"/>
    </source>
</evidence>